<protein>
    <submittedName>
        <fullName evidence="9">Dolichol monophosphate mannose synthase</fullName>
    </submittedName>
</protein>
<sequence length="107" mass="11914">MIGISVVVPTLNEKSNLKPLIERIGGSLKIAGFDYEIIIVDDHSTDSSNLVIQSLTKKFPIRFYTKRGLKGKAQSLIEGFSYAKYPLIAMIDADLQYPPEAIPKMIE</sequence>
<dbReference type="AlphaFoldDB" id="A0A2H0WUU9"/>
<evidence type="ECO:0000259" key="8">
    <source>
        <dbReference type="Pfam" id="PF00535"/>
    </source>
</evidence>
<dbReference type="Proteomes" id="UP000231198">
    <property type="component" value="Unassembled WGS sequence"/>
</dbReference>
<dbReference type="Gene3D" id="3.90.550.10">
    <property type="entry name" value="Spore Coat Polysaccharide Biosynthesis Protein SpsA, Chain A"/>
    <property type="match status" value="1"/>
</dbReference>
<dbReference type="PANTHER" id="PTHR48090">
    <property type="entry name" value="UNDECAPRENYL-PHOSPHATE 4-DEOXY-4-FORMAMIDO-L-ARABINOSE TRANSFERASE-RELATED"/>
    <property type="match status" value="1"/>
</dbReference>
<evidence type="ECO:0000256" key="3">
    <source>
        <dbReference type="ARBA" id="ARBA00022679"/>
    </source>
</evidence>
<proteinExistence type="predicted"/>
<keyword evidence="3" id="KW-0808">Transferase</keyword>
<evidence type="ECO:0000256" key="2">
    <source>
        <dbReference type="ARBA" id="ARBA00022676"/>
    </source>
</evidence>
<dbReference type="Pfam" id="PF00535">
    <property type="entry name" value="Glycos_transf_2"/>
    <property type="match status" value="1"/>
</dbReference>
<dbReference type="CDD" id="cd04179">
    <property type="entry name" value="DPM_DPG-synthase_like"/>
    <property type="match status" value="1"/>
</dbReference>
<feature type="domain" description="Glycosyltransferase 2-like" evidence="8">
    <location>
        <begin position="5"/>
        <end position="107"/>
    </location>
</feature>
<keyword evidence="1" id="KW-1003">Cell membrane</keyword>
<keyword evidence="2" id="KW-0328">Glycosyltransferase</keyword>
<comment type="caution">
    <text evidence="9">The sequence shown here is derived from an EMBL/GenBank/DDBJ whole genome shotgun (WGS) entry which is preliminary data.</text>
</comment>
<dbReference type="InterPro" id="IPR001173">
    <property type="entry name" value="Glyco_trans_2-like"/>
</dbReference>
<evidence type="ECO:0000256" key="7">
    <source>
        <dbReference type="ARBA" id="ARBA00023136"/>
    </source>
</evidence>
<dbReference type="GO" id="GO:0005886">
    <property type="term" value="C:plasma membrane"/>
    <property type="evidence" value="ECO:0007669"/>
    <property type="project" value="TreeGrafter"/>
</dbReference>
<gene>
    <name evidence="9" type="ORF">COT62_02220</name>
</gene>
<keyword evidence="4" id="KW-0812">Transmembrane</keyword>
<dbReference type="PANTHER" id="PTHR48090:SF3">
    <property type="entry name" value="UNDECAPRENYL-PHOSPHATE 4-DEOXY-4-FORMAMIDO-L-ARABINOSE TRANSFERASE"/>
    <property type="match status" value="1"/>
</dbReference>
<accession>A0A2H0WUU9</accession>
<evidence type="ECO:0000256" key="1">
    <source>
        <dbReference type="ARBA" id="ARBA00022475"/>
    </source>
</evidence>
<feature type="non-terminal residue" evidence="9">
    <location>
        <position position="107"/>
    </location>
</feature>
<reference evidence="10" key="1">
    <citation type="submission" date="2017-09" db="EMBL/GenBank/DDBJ databases">
        <title>Depth-based differentiation of microbial function through sediment-hosted aquifers and enrichment of novel symbionts in the deep terrestrial subsurface.</title>
        <authorList>
            <person name="Probst A.J."/>
            <person name="Ladd B."/>
            <person name="Jarett J.K."/>
            <person name="Geller-Mcgrath D.E."/>
            <person name="Sieber C.M.K."/>
            <person name="Emerson J.B."/>
            <person name="Anantharaman K."/>
            <person name="Thomas B.C."/>
            <person name="Malmstrom R."/>
            <person name="Stieglmeier M."/>
            <person name="Klingl A."/>
            <person name="Woyke T."/>
            <person name="Ryan C.M."/>
            <person name="Banfield J.F."/>
        </authorList>
    </citation>
    <scope>NUCLEOTIDE SEQUENCE [LARGE SCALE GENOMIC DNA]</scope>
</reference>
<keyword evidence="6" id="KW-1133">Transmembrane helix</keyword>
<keyword evidence="7" id="KW-0472">Membrane</keyword>
<evidence type="ECO:0000256" key="4">
    <source>
        <dbReference type="ARBA" id="ARBA00022692"/>
    </source>
</evidence>
<evidence type="ECO:0000256" key="6">
    <source>
        <dbReference type="ARBA" id="ARBA00022989"/>
    </source>
</evidence>
<dbReference type="InterPro" id="IPR029044">
    <property type="entry name" value="Nucleotide-diphossugar_trans"/>
</dbReference>
<organism evidence="9 10">
    <name type="scientific">Candidatus Roizmanbacteria bacterium CG09_land_8_20_14_0_10_41_9</name>
    <dbReference type="NCBI Taxonomy" id="1974850"/>
    <lineage>
        <taxon>Bacteria</taxon>
        <taxon>Candidatus Roizmaniibacteriota</taxon>
    </lineage>
</organism>
<evidence type="ECO:0000313" key="10">
    <source>
        <dbReference type="Proteomes" id="UP000231198"/>
    </source>
</evidence>
<keyword evidence="5" id="KW-0448">Lipopolysaccharide biosynthesis</keyword>
<dbReference type="GO" id="GO:0016757">
    <property type="term" value="F:glycosyltransferase activity"/>
    <property type="evidence" value="ECO:0007669"/>
    <property type="project" value="UniProtKB-KW"/>
</dbReference>
<evidence type="ECO:0000313" key="9">
    <source>
        <dbReference type="EMBL" id="PIS15708.1"/>
    </source>
</evidence>
<dbReference type="EMBL" id="PEZG01000051">
    <property type="protein sequence ID" value="PIS15708.1"/>
    <property type="molecule type" value="Genomic_DNA"/>
</dbReference>
<dbReference type="SUPFAM" id="SSF53448">
    <property type="entry name" value="Nucleotide-diphospho-sugar transferases"/>
    <property type="match status" value="1"/>
</dbReference>
<name>A0A2H0WUU9_9BACT</name>
<evidence type="ECO:0000256" key="5">
    <source>
        <dbReference type="ARBA" id="ARBA00022985"/>
    </source>
</evidence>
<dbReference type="InterPro" id="IPR050256">
    <property type="entry name" value="Glycosyltransferase_2"/>
</dbReference>
<dbReference type="GO" id="GO:0009103">
    <property type="term" value="P:lipopolysaccharide biosynthetic process"/>
    <property type="evidence" value="ECO:0007669"/>
    <property type="project" value="UniProtKB-KW"/>
</dbReference>